<dbReference type="GO" id="GO:0005737">
    <property type="term" value="C:cytoplasm"/>
    <property type="evidence" value="ECO:0007669"/>
    <property type="project" value="UniProtKB-SubCell"/>
</dbReference>
<comment type="subcellular location">
    <subcellularLocation>
        <location evidence="1">Cytoplasm</location>
    </subcellularLocation>
</comment>
<gene>
    <name evidence="6" type="ORF">ENN92_01660</name>
</gene>
<name>A0A7C1HD38_UNCKA</name>
<sequence>MPSDISLEDLFEELNSISLRFLSYKPRTEYEVSQRLSKELLKETSLSSGEKEGLIERVLHHLRGLNLIDDLEYANSYIEEQKKKSVPKGPQYIRQFLRKKGIPKEMIEKSLIITYSAEDEADSIQKVLKKRSKQDPAKMIAYLRQRGFSYNVIN</sequence>
<feature type="domain" description="RecX second three-helical" evidence="5">
    <location>
        <begin position="69"/>
        <end position="111"/>
    </location>
</feature>
<comment type="caution">
    <text evidence="6">The sequence shown here is derived from an EMBL/GenBank/DDBJ whole genome shotgun (WGS) entry which is preliminary data.</text>
</comment>
<dbReference type="Proteomes" id="UP000886066">
    <property type="component" value="Unassembled WGS sequence"/>
</dbReference>
<dbReference type="AlphaFoldDB" id="A0A7C1HD38"/>
<dbReference type="GO" id="GO:0006282">
    <property type="term" value="P:regulation of DNA repair"/>
    <property type="evidence" value="ECO:0007669"/>
    <property type="project" value="InterPro"/>
</dbReference>
<evidence type="ECO:0000259" key="5">
    <source>
        <dbReference type="Pfam" id="PF02631"/>
    </source>
</evidence>
<proteinExistence type="inferred from homology"/>
<dbReference type="HAMAP" id="MF_01114">
    <property type="entry name" value="RecX"/>
    <property type="match status" value="1"/>
</dbReference>
<keyword evidence="4" id="KW-0963">Cytoplasm</keyword>
<evidence type="ECO:0000256" key="4">
    <source>
        <dbReference type="ARBA" id="ARBA00022490"/>
    </source>
</evidence>
<dbReference type="PANTHER" id="PTHR33602">
    <property type="entry name" value="REGULATORY PROTEIN RECX FAMILY PROTEIN"/>
    <property type="match status" value="1"/>
</dbReference>
<feature type="non-terminal residue" evidence="6">
    <location>
        <position position="154"/>
    </location>
</feature>
<reference evidence="6" key="1">
    <citation type="journal article" date="2020" name="mSystems">
        <title>Genome- and Community-Level Interaction Insights into Carbon Utilization and Element Cycling Functions of Hydrothermarchaeota in Hydrothermal Sediment.</title>
        <authorList>
            <person name="Zhou Z."/>
            <person name="Liu Y."/>
            <person name="Xu W."/>
            <person name="Pan J."/>
            <person name="Luo Z.H."/>
            <person name="Li M."/>
        </authorList>
    </citation>
    <scope>NUCLEOTIDE SEQUENCE [LARGE SCALE GENOMIC DNA]</scope>
    <source>
        <strain evidence="6">SpSt-1219</strain>
    </source>
</reference>
<evidence type="ECO:0000313" key="6">
    <source>
        <dbReference type="EMBL" id="HDQ88834.1"/>
    </source>
</evidence>
<dbReference type="InterPro" id="IPR003783">
    <property type="entry name" value="Regulatory_RecX"/>
</dbReference>
<dbReference type="InterPro" id="IPR053924">
    <property type="entry name" value="RecX_HTH_2nd"/>
</dbReference>
<dbReference type="PANTHER" id="PTHR33602:SF1">
    <property type="entry name" value="REGULATORY PROTEIN RECX FAMILY PROTEIN"/>
    <property type="match status" value="1"/>
</dbReference>
<accession>A0A7C1HD38</accession>
<evidence type="ECO:0000256" key="1">
    <source>
        <dbReference type="ARBA" id="ARBA00004496"/>
    </source>
</evidence>
<evidence type="ECO:0000256" key="3">
    <source>
        <dbReference type="ARBA" id="ARBA00018111"/>
    </source>
</evidence>
<dbReference type="Pfam" id="PF02631">
    <property type="entry name" value="RecX_HTH2"/>
    <property type="match status" value="1"/>
</dbReference>
<evidence type="ECO:0000256" key="2">
    <source>
        <dbReference type="ARBA" id="ARBA00009695"/>
    </source>
</evidence>
<dbReference type="InterPro" id="IPR036388">
    <property type="entry name" value="WH-like_DNA-bd_sf"/>
</dbReference>
<protein>
    <recommendedName>
        <fullName evidence="3">Regulatory protein RecX</fullName>
    </recommendedName>
</protein>
<organism evidence="6">
    <name type="scientific">candidate division WWE3 bacterium</name>
    <dbReference type="NCBI Taxonomy" id="2053526"/>
    <lineage>
        <taxon>Bacteria</taxon>
        <taxon>Katanobacteria</taxon>
    </lineage>
</organism>
<comment type="similarity">
    <text evidence="2">Belongs to the RecX family.</text>
</comment>
<dbReference type="Gene3D" id="1.10.10.10">
    <property type="entry name" value="Winged helix-like DNA-binding domain superfamily/Winged helix DNA-binding domain"/>
    <property type="match status" value="2"/>
</dbReference>
<dbReference type="EMBL" id="DSDM01000099">
    <property type="protein sequence ID" value="HDQ88834.1"/>
    <property type="molecule type" value="Genomic_DNA"/>
</dbReference>